<dbReference type="SMART" id="SM00320">
    <property type="entry name" value="WD40"/>
    <property type="match status" value="9"/>
</dbReference>
<dbReference type="InterPro" id="IPR050630">
    <property type="entry name" value="WD_repeat_EMAP"/>
</dbReference>
<dbReference type="AlphaFoldDB" id="F0W2D4"/>
<dbReference type="PROSITE" id="PS50082">
    <property type="entry name" value="WD_REPEATS_2"/>
    <property type="match status" value="2"/>
</dbReference>
<feature type="repeat" description="WD" evidence="6">
    <location>
        <begin position="413"/>
        <end position="454"/>
    </location>
</feature>
<dbReference type="InterPro" id="IPR001680">
    <property type="entry name" value="WD40_rpt"/>
</dbReference>
<dbReference type="SUPFAM" id="SSF50998">
    <property type="entry name" value="Quinoprotein alcohol dehydrogenase-like"/>
    <property type="match status" value="1"/>
</dbReference>
<comment type="subcellular location">
    <subcellularLocation>
        <location evidence="1">Cell projection</location>
        <location evidence="1">Cilium</location>
    </subcellularLocation>
</comment>
<keyword evidence="3" id="KW-0677">Repeat</keyword>
<evidence type="ECO:0000313" key="7">
    <source>
        <dbReference type="EMBL" id="CCA15219.1"/>
    </source>
</evidence>
<dbReference type="InterPro" id="IPR011047">
    <property type="entry name" value="Quinoprotein_ADH-like_sf"/>
</dbReference>
<keyword evidence="2 6" id="KW-0853">WD repeat</keyword>
<dbReference type="GO" id="GO:0031514">
    <property type="term" value="C:motile cilium"/>
    <property type="evidence" value="ECO:0007669"/>
    <property type="project" value="TreeGrafter"/>
</dbReference>
<evidence type="ECO:0000256" key="6">
    <source>
        <dbReference type="PROSITE-ProRule" id="PRU00221"/>
    </source>
</evidence>
<dbReference type="SUPFAM" id="SSF50978">
    <property type="entry name" value="WD40 repeat-like"/>
    <property type="match status" value="1"/>
</dbReference>
<dbReference type="InterPro" id="IPR015943">
    <property type="entry name" value="WD40/YVTN_repeat-like_dom_sf"/>
</dbReference>
<dbReference type="PANTHER" id="PTHR13720:SF13">
    <property type="entry name" value="CILIA- AND FLAGELLA-ASSOCIATED PROTEIN 251"/>
    <property type="match status" value="1"/>
</dbReference>
<dbReference type="InterPro" id="IPR036322">
    <property type="entry name" value="WD40_repeat_dom_sf"/>
</dbReference>
<evidence type="ECO:0000256" key="1">
    <source>
        <dbReference type="ARBA" id="ARBA00004138"/>
    </source>
</evidence>
<evidence type="ECO:0000256" key="3">
    <source>
        <dbReference type="ARBA" id="ARBA00022737"/>
    </source>
</evidence>
<sequence>MASMVSTLENASSNASLENTRTTKSALKLAWTYGFNATLINGVHNLSTETHHRVFYPAAHVGIIYDLNDKTQTALQGHCHAISTCAVSKDKRLIVTADRGPESLIVIWDAVLGSSVCTIEKPHLNGVEAIDISPDARFLTTLSAVYKTEESSQNDLKDQQEATAAQQDLSIWEWNTTSRQQTKLKPLCVSHVATEDAQRAIRFNTANIYEIITTGRQRVIFWNWQDLRLLFHSPSLVQTNFRQAIGNFTQSIFVPNSNQAVTGTEDGDIVLWKALVPTDKVGKTMLNRTEDIERKATKVIRLAPSLIKSKRVAISCLVDMNGYLVLGANDGSVRFFDFEFRLIAWFENINAGPISSISFAHTSAKFGQYERKKDEKFEVPNFIVGTSFAFAVELEAALFQAYNDEDHCGTLFLQGASDDLHGLAMHPQYQQFALSNYSGTLQLWDITSHRLVMVRKFDSKRFRPQCLAYSPDGSRLFVGSRNGIVQVVHPQSLEIAAKFTQLKGSPITMLRVSPDSTLLVAVDSMLHVGMWRKNDGSATHASKNKLGAPTALLDEALKDERSWAFLGRCKSHSRPITGMEFSMSSTEPYRLVTVGEDRTLVEYCMRQTSASNGIVLTQDPVFIEQDAIPTACCWHPEIAGAQEDLIIVANDEYKLKLYNANNKFCRKTTLGPLFGGSINRLIPLPCHNSVHYCAYTTPEKTVGLIKLPLDGNPHRLMGLIAHPGEISNAEKSADGRFLVTAGGADRTIHVWEIDTGRLDVMEKEGGSGLQPYYELLEGGKKGAFFNDIVDYFYYAQVRTQGECTTEERNITHLIPLESIPHVVRALGYYPSEDEIKNMLSEVKYAEFSSTTKTIHNIGLQDFVKLYINHRPVFEVDKGAIQEAFQILAGEQGGDTSISWKVLESKLLQDGDQMKFIELQSCLEALIAPDYHGKKANIDSQVTADTFADKILGFEDYEAD</sequence>
<evidence type="ECO:0000256" key="2">
    <source>
        <dbReference type="ARBA" id="ARBA00022574"/>
    </source>
</evidence>
<proteinExistence type="predicted"/>
<dbReference type="EMBL" id="FR824054">
    <property type="protein sequence ID" value="CCA15219.1"/>
    <property type="molecule type" value="Genomic_DNA"/>
</dbReference>
<dbReference type="Gene3D" id="2.130.10.10">
    <property type="entry name" value="YVTN repeat-like/Quinoprotein amine dehydrogenase"/>
    <property type="match status" value="2"/>
</dbReference>
<dbReference type="PANTHER" id="PTHR13720">
    <property type="entry name" value="WD-40 REPEAT PROTEIN"/>
    <property type="match status" value="1"/>
</dbReference>
<accession>F0W2D4</accession>
<dbReference type="PROSITE" id="PS00678">
    <property type="entry name" value="WD_REPEATS_1"/>
    <property type="match status" value="1"/>
</dbReference>
<dbReference type="HOGENOM" id="CLU_007087_1_0_1"/>
<evidence type="ECO:0000256" key="5">
    <source>
        <dbReference type="ARBA" id="ARBA00040994"/>
    </source>
</evidence>
<keyword evidence="4" id="KW-0966">Cell projection</keyword>
<protein>
    <recommendedName>
        <fullName evidence="5">Cilia- and flagella-associated protein 251</fullName>
    </recommendedName>
</protein>
<reference evidence="7" key="2">
    <citation type="submission" date="2011-02" db="EMBL/GenBank/DDBJ databases">
        <authorList>
            <person name="MacLean D."/>
        </authorList>
    </citation>
    <scope>NUCLEOTIDE SEQUENCE</scope>
</reference>
<dbReference type="InterPro" id="IPR019775">
    <property type="entry name" value="WD40_repeat_CS"/>
</dbReference>
<organism evidence="7">
    <name type="scientific">Albugo laibachii Nc14</name>
    <dbReference type="NCBI Taxonomy" id="890382"/>
    <lineage>
        <taxon>Eukaryota</taxon>
        <taxon>Sar</taxon>
        <taxon>Stramenopiles</taxon>
        <taxon>Oomycota</taxon>
        <taxon>Peronosporomycetes</taxon>
        <taxon>Albuginales</taxon>
        <taxon>Albuginaceae</taxon>
        <taxon>Albugo</taxon>
    </lineage>
</organism>
<reference evidence="7" key="1">
    <citation type="journal article" date="2011" name="PLoS Biol.">
        <title>Gene gain and loss during evolution of obligate parasitism in the white rust pathogen of Arabidopsis thaliana.</title>
        <authorList>
            <person name="Kemen E."/>
            <person name="Gardiner A."/>
            <person name="Schultz-Larsen T."/>
            <person name="Kemen A.C."/>
            <person name="Balmuth A.L."/>
            <person name="Robert-Seilaniantz A."/>
            <person name="Bailey K."/>
            <person name="Holub E."/>
            <person name="Studholme D.J."/>
            <person name="Maclean D."/>
            <person name="Jones J.D."/>
        </authorList>
    </citation>
    <scope>NUCLEOTIDE SEQUENCE</scope>
</reference>
<evidence type="ECO:0000256" key="4">
    <source>
        <dbReference type="ARBA" id="ARBA00023273"/>
    </source>
</evidence>
<feature type="repeat" description="WD" evidence="6">
    <location>
        <begin position="719"/>
        <end position="761"/>
    </location>
</feature>
<dbReference type="Pfam" id="PF00400">
    <property type="entry name" value="WD40"/>
    <property type="match status" value="3"/>
</dbReference>
<gene>
    <name evidence="7" type="primary">AlNc14C9G1184</name>
    <name evidence="7" type="ORF">ALNC14_013620</name>
</gene>
<name>F0W2D4_9STRA</name>